<sequence>MMPQNQLLNYTLALSSTVNLVTMRCLVKVKKEVHVLIYNDF</sequence>
<dbReference type="EMBL" id="GBRH01174597">
    <property type="protein sequence ID" value="JAE23299.1"/>
    <property type="molecule type" value="Transcribed_RNA"/>
</dbReference>
<accession>A0A0A9GIQ2</accession>
<reference evidence="1" key="1">
    <citation type="submission" date="2014-09" db="EMBL/GenBank/DDBJ databases">
        <authorList>
            <person name="Magalhaes I.L.F."/>
            <person name="Oliveira U."/>
            <person name="Santos F.R."/>
            <person name="Vidigal T.H.D.A."/>
            <person name="Brescovit A.D."/>
            <person name="Santos A.J."/>
        </authorList>
    </citation>
    <scope>NUCLEOTIDE SEQUENCE</scope>
    <source>
        <tissue evidence="1">Shoot tissue taken approximately 20 cm above the soil surface</tissue>
    </source>
</reference>
<proteinExistence type="predicted"/>
<evidence type="ECO:0000313" key="1">
    <source>
        <dbReference type="EMBL" id="JAE23299.1"/>
    </source>
</evidence>
<dbReference type="AlphaFoldDB" id="A0A0A9GIQ2"/>
<organism evidence="1">
    <name type="scientific">Arundo donax</name>
    <name type="common">Giant reed</name>
    <name type="synonym">Donax arundinaceus</name>
    <dbReference type="NCBI Taxonomy" id="35708"/>
    <lineage>
        <taxon>Eukaryota</taxon>
        <taxon>Viridiplantae</taxon>
        <taxon>Streptophyta</taxon>
        <taxon>Embryophyta</taxon>
        <taxon>Tracheophyta</taxon>
        <taxon>Spermatophyta</taxon>
        <taxon>Magnoliopsida</taxon>
        <taxon>Liliopsida</taxon>
        <taxon>Poales</taxon>
        <taxon>Poaceae</taxon>
        <taxon>PACMAD clade</taxon>
        <taxon>Arundinoideae</taxon>
        <taxon>Arundineae</taxon>
        <taxon>Arundo</taxon>
    </lineage>
</organism>
<protein>
    <submittedName>
        <fullName evidence="1">Uncharacterized protein</fullName>
    </submittedName>
</protein>
<reference evidence="1" key="2">
    <citation type="journal article" date="2015" name="Data Brief">
        <title>Shoot transcriptome of the giant reed, Arundo donax.</title>
        <authorList>
            <person name="Barrero R.A."/>
            <person name="Guerrero F.D."/>
            <person name="Moolhuijzen P."/>
            <person name="Goolsby J.A."/>
            <person name="Tidwell J."/>
            <person name="Bellgard S.E."/>
            <person name="Bellgard M.I."/>
        </authorList>
    </citation>
    <scope>NUCLEOTIDE SEQUENCE</scope>
    <source>
        <tissue evidence="1">Shoot tissue taken approximately 20 cm above the soil surface</tissue>
    </source>
</reference>
<name>A0A0A9GIQ2_ARUDO</name>